<dbReference type="Proteomes" id="UP001226084">
    <property type="component" value="Unassembled WGS sequence"/>
</dbReference>
<accession>A0AAP5AHW8</accession>
<comment type="caution">
    <text evidence="1">The sequence shown here is derived from an EMBL/GenBank/DDBJ whole genome shotgun (WGS) entry which is preliminary data.</text>
</comment>
<dbReference type="PIRSF" id="PIRSF011484">
    <property type="entry name" value="YaeQ"/>
    <property type="match status" value="1"/>
</dbReference>
<evidence type="ECO:0000313" key="2">
    <source>
        <dbReference type="Proteomes" id="UP001226084"/>
    </source>
</evidence>
<proteinExistence type="predicted"/>
<gene>
    <name evidence="1" type="ORF">QE424_002083</name>
</gene>
<name>A0AAP5AHW8_9GAMM</name>
<sequence length="193" mass="22240">MVLFVYGTPMALTATIRKAELQISDMDRGYYATHNLTLAQHPSETDERLMVRMLTFALNADERLEFGRGLSVDDEPDLWRRDYTGDIELWIDLGQPDESRLRKASGRARAVQLVMYGSSNLTDTWWKRNSAALNKLSSLEVMDLPGDLVTELGEQIERTMRWDVMIQDGEVRLISDKKELTFTPTWRKQKPQA</sequence>
<organism evidence="1 2">
    <name type="scientific">Stenotrophomonas rhizophila</name>
    <dbReference type="NCBI Taxonomy" id="216778"/>
    <lineage>
        <taxon>Bacteria</taxon>
        <taxon>Pseudomonadati</taxon>
        <taxon>Pseudomonadota</taxon>
        <taxon>Gammaproteobacteria</taxon>
        <taxon>Lysobacterales</taxon>
        <taxon>Lysobacteraceae</taxon>
        <taxon>Stenotrophomonas</taxon>
    </lineage>
</organism>
<dbReference type="Gene3D" id="3.10.640.10">
    <property type="entry name" value="Restriction endonuclease-like alpha-beta roll domain"/>
    <property type="match status" value="1"/>
</dbReference>
<dbReference type="Pfam" id="PF07152">
    <property type="entry name" value="YaeQ"/>
    <property type="match status" value="1"/>
</dbReference>
<dbReference type="InterPro" id="IPR038590">
    <property type="entry name" value="YaeQ_sf"/>
</dbReference>
<dbReference type="PANTHER" id="PTHR38784">
    <property type="entry name" value="SUCROSE PHOSPHORYLASE"/>
    <property type="match status" value="1"/>
</dbReference>
<dbReference type="InterPro" id="IPR011335">
    <property type="entry name" value="Restrct_endonuc-II-like"/>
</dbReference>
<dbReference type="InterPro" id="IPR009822">
    <property type="entry name" value="YaeQ"/>
</dbReference>
<dbReference type="SMART" id="SM01322">
    <property type="entry name" value="YaeQ"/>
    <property type="match status" value="1"/>
</dbReference>
<protein>
    <submittedName>
        <fullName evidence="1">Uncharacterized protein YaeQ</fullName>
    </submittedName>
</protein>
<dbReference type="PANTHER" id="PTHR38784:SF1">
    <property type="entry name" value="SUCROSE PHOSPHORYLASE"/>
    <property type="match status" value="1"/>
</dbReference>
<evidence type="ECO:0000313" key="1">
    <source>
        <dbReference type="EMBL" id="MDQ1108924.1"/>
    </source>
</evidence>
<reference evidence="1" key="1">
    <citation type="submission" date="2023-07" db="EMBL/GenBank/DDBJ databases">
        <title>Functional and genomic diversity of the sorghum phyllosphere microbiome.</title>
        <authorList>
            <person name="Shade A."/>
        </authorList>
    </citation>
    <scope>NUCLEOTIDE SEQUENCE</scope>
    <source>
        <strain evidence="1">SORGH_AS_0457</strain>
    </source>
</reference>
<dbReference type="SUPFAM" id="SSF52980">
    <property type="entry name" value="Restriction endonuclease-like"/>
    <property type="match status" value="1"/>
</dbReference>
<dbReference type="AlphaFoldDB" id="A0AAP5AHW8"/>
<dbReference type="CDD" id="cd22368">
    <property type="entry name" value="YaeQ-like"/>
    <property type="match status" value="1"/>
</dbReference>
<dbReference type="EMBL" id="JAUTAS010000001">
    <property type="protein sequence ID" value="MDQ1108924.1"/>
    <property type="molecule type" value="Genomic_DNA"/>
</dbReference>